<dbReference type="RefSeq" id="WP_097146924.1">
    <property type="nucleotide sequence ID" value="NZ_OBEA01000006.1"/>
</dbReference>
<dbReference type="Proteomes" id="UP000231702">
    <property type="component" value="Unassembled WGS sequence"/>
</dbReference>
<sequence>MESKSRRDISHFEGTWQIARQIEDRMGGQEAHFSGRAKLRPLGEHWLWQESGEIRYGAGPALKAERSYLWRPMGRRIAVHFEDGAFFHDFDPEAPAPEAEHFCTPDLYHAAYDFTRWPRWQVTWEVAGPRKDYRMTSECRRPETG</sequence>
<accession>A0A285JA24</accession>
<evidence type="ECO:0000313" key="3">
    <source>
        <dbReference type="EMBL" id="SNY56246.1"/>
    </source>
</evidence>
<feature type="domain" description="DUF6314" evidence="1">
    <location>
        <begin position="12"/>
        <end position="141"/>
    </location>
</feature>
<dbReference type="EMBL" id="PGTD01000018">
    <property type="protein sequence ID" value="PJE27040.1"/>
    <property type="molecule type" value="Genomic_DNA"/>
</dbReference>
<dbReference type="EMBL" id="OBEA01000006">
    <property type="protein sequence ID" value="SNY56246.1"/>
    <property type="molecule type" value="Genomic_DNA"/>
</dbReference>
<name>A0A285JA24_9RHOB</name>
<keyword evidence="5" id="KW-1185">Reference proteome</keyword>
<dbReference type="Pfam" id="PF19834">
    <property type="entry name" value="DUF6314"/>
    <property type="match status" value="1"/>
</dbReference>
<evidence type="ECO:0000259" key="1">
    <source>
        <dbReference type="Pfam" id="PF19834"/>
    </source>
</evidence>
<dbReference type="AlphaFoldDB" id="A0A285JA24"/>
<dbReference type="Proteomes" id="UP000231655">
    <property type="component" value="Unassembled WGS sequence"/>
</dbReference>
<dbReference type="OrthoDB" id="7351979at2"/>
<evidence type="ECO:0000313" key="5">
    <source>
        <dbReference type="Proteomes" id="UP000231702"/>
    </source>
</evidence>
<organism evidence="3 4">
    <name type="scientific">Pseudooceanicola antarcticus</name>
    <dbReference type="NCBI Taxonomy" id="1247613"/>
    <lineage>
        <taxon>Bacteria</taxon>
        <taxon>Pseudomonadati</taxon>
        <taxon>Pseudomonadota</taxon>
        <taxon>Alphaproteobacteria</taxon>
        <taxon>Rhodobacterales</taxon>
        <taxon>Paracoccaceae</taxon>
        <taxon>Pseudooceanicola</taxon>
    </lineage>
</organism>
<proteinExistence type="predicted"/>
<evidence type="ECO:0000313" key="4">
    <source>
        <dbReference type="Proteomes" id="UP000231655"/>
    </source>
</evidence>
<gene>
    <name evidence="2" type="ORF">CVM39_17100</name>
    <name evidence="3" type="ORF">SAMN06297129_3234</name>
</gene>
<protein>
    <submittedName>
        <fullName evidence="2">Trigger factor</fullName>
    </submittedName>
</protein>
<reference evidence="3 4" key="1">
    <citation type="submission" date="2017-09" db="EMBL/GenBank/DDBJ databases">
        <authorList>
            <person name="Ehlers B."/>
            <person name="Leendertz F.H."/>
        </authorList>
    </citation>
    <scope>NUCLEOTIDE SEQUENCE [LARGE SCALE GENOMIC DNA]</scope>
    <source>
        <strain evidence="3 4">CGMCC 1.12662</strain>
    </source>
</reference>
<reference evidence="2 5" key="2">
    <citation type="journal article" date="2018" name="Int. J. Syst. Evol. Microbiol.">
        <title>Pseudooceanicola lipolyticus sp. nov., a marine alphaproteobacterium, reclassification of Oceanicola flagellatus as Pseudooceanicola flagellatus comb. nov. and emended description of the genus Pseudooceanicola.</title>
        <authorList>
            <person name="Huang M.-M."/>
            <person name="Guo L.-L."/>
            <person name="Wu Y.-H."/>
            <person name="Lai Q.-L."/>
            <person name="Shao Z.-Z."/>
            <person name="Wang C.-S."/>
            <person name="Wu M."/>
            <person name="Xu X.-W."/>
        </authorList>
    </citation>
    <scope>NUCLEOTIDE SEQUENCE [LARGE SCALE GENOMIC DNA]</scope>
    <source>
        <strain evidence="2 5">Ar-45</strain>
    </source>
</reference>
<dbReference type="InterPro" id="IPR045632">
    <property type="entry name" value="DUF6314"/>
</dbReference>
<evidence type="ECO:0000313" key="2">
    <source>
        <dbReference type="EMBL" id="PJE27040.1"/>
    </source>
</evidence>